<accession>A0ABT9V2Q8</accession>
<dbReference type="Gene3D" id="1.20.120.1450">
    <property type="match status" value="1"/>
</dbReference>
<keyword evidence="1" id="KW-0808">Transferase</keyword>
<dbReference type="Pfam" id="PF07307">
    <property type="entry name" value="HEPPP_synt_1"/>
    <property type="match status" value="1"/>
</dbReference>
<reference evidence="1 2" key="1">
    <citation type="submission" date="2023-07" db="EMBL/GenBank/DDBJ databases">
        <title>Genomic Encyclopedia of Type Strains, Phase IV (KMG-IV): sequencing the most valuable type-strain genomes for metagenomic binning, comparative biology and taxonomic classification.</title>
        <authorList>
            <person name="Goeker M."/>
        </authorList>
    </citation>
    <scope>NUCLEOTIDE SEQUENCE [LARGE SCALE GENOMIC DNA]</scope>
    <source>
        <strain evidence="1 2">DSM 23948</strain>
    </source>
</reference>
<dbReference type="Proteomes" id="UP001231362">
    <property type="component" value="Unassembled WGS sequence"/>
</dbReference>
<evidence type="ECO:0000313" key="2">
    <source>
        <dbReference type="Proteomes" id="UP001231362"/>
    </source>
</evidence>
<proteinExistence type="predicted"/>
<gene>
    <name evidence="1" type="ORF">J2S07_001528</name>
</gene>
<evidence type="ECO:0000313" key="1">
    <source>
        <dbReference type="EMBL" id="MDQ0155224.1"/>
    </source>
</evidence>
<organism evidence="1 2">
    <name type="scientific">Anoxybacillus andreesenii</name>
    <dbReference type="NCBI Taxonomy" id="1325932"/>
    <lineage>
        <taxon>Bacteria</taxon>
        <taxon>Bacillati</taxon>
        <taxon>Bacillota</taxon>
        <taxon>Bacilli</taxon>
        <taxon>Bacillales</taxon>
        <taxon>Anoxybacillaceae</taxon>
        <taxon>Anoxybacillus</taxon>
    </lineage>
</organism>
<name>A0ABT9V2Q8_9BACL</name>
<dbReference type="GO" id="GO:0000010">
    <property type="term" value="F:heptaprenyl diphosphate synthase activity"/>
    <property type="evidence" value="ECO:0007669"/>
    <property type="project" value="UniProtKB-EC"/>
</dbReference>
<sequence length="273" mass="31916">MHDLQKKLEYLRERLEGKISHPFLTQNIEAPPIDEDKLFLLVAFLDYLNLPLEKIEHYAIPTMLLQIALDTHEKVTNDMTGKQNMKERQLTVLAGTYYSGLYYKILADYQDIEVIRLLAEAIETINDHKIIVYQQEMNGIEKLMESIENIEATLFKEISKHLHAMAWGELFSDFLLIKRLYKEKELFLRSQSSVVFEALKKLVFPKHEGSIKNLSLEQQNYLIHICDKYIHFSKEQLLKVKSKLPLLNKAIDGKIDYLLNQHQPMAKSLVEEG</sequence>
<protein>
    <submittedName>
        <fullName evidence="1">Heptaprenyl diphosphate synthase</fullName>
        <ecNumber evidence="1">2.5.1.30</ecNumber>
    </submittedName>
</protein>
<dbReference type="EMBL" id="JAUSTU010000005">
    <property type="protein sequence ID" value="MDQ0155224.1"/>
    <property type="molecule type" value="Genomic_DNA"/>
</dbReference>
<dbReference type="InterPro" id="IPR009920">
    <property type="entry name" value="HEPPP_synth_su1"/>
</dbReference>
<dbReference type="RefSeq" id="WP_307149794.1">
    <property type="nucleotide sequence ID" value="NZ_JAUSTU010000005.1"/>
</dbReference>
<comment type="caution">
    <text evidence="1">The sequence shown here is derived from an EMBL/GenBank/DDBJ whole genome shotgun (WGS) entry which is preliminary data.</text>
</comment>
<dbReference type="EC" id="2.5.1.30" evidence="1"/>
<keyword evidence="2" id="KW-1185">Reference proteome</keyword>